<protein>
    <submittedName>
        <fullName evidence="2">Uncharacterized protein</fullName>
    </submittedName>
</protein>
<sequence>MGNIACRMTEANAFAGTPRRCAPKQPRGVVCRGWLLTVWALPKADASGQIQESVHEAGQSLLIVPFCVPDLSSLFQLVRFRTPYFCLWCFRSVYPPREATNSGDSENDAETDRARAQANKTARQYTTRTYH</sequence>
<feature type="compositionally biased region" description="Polar residues" evidence="1">
    <location>
        <begin position="118"/>
        <end position="131"/>
    </location>
</feature>
<evidence type="ECO:0000313" key="2">
    <source>
        <dbReference type="EMBL" id="KAJ4155722.1"/>
    </source>
</evidence>
<accession>A0A9W8UN17</accession>
<feature type="region of interest" description="Disordered" evidence="1">
    <location>
        <begin position="97"/>
        <end position="131"/>
    </location>
</feature>
<keyword evidence="3" id="KW-1185">Reference proteome</keyword>
<evidence type="ECO:0000313" key="3">
    <source>
        <dbReference type="Proteomes" id="UP001144673"/>
    </source>
</evidence>
<dbReference type="Proteomes" id="UP001144673">
    <property type="component" value="Chromosome 6"/>
</dbReference>
<comment type="caution">
    <text evidence="2">The sequence shown here is derived from an EMBL/GenBank/DDBJ whole genome shotgun (WGS) entry which is preliminary data.</text>
</comment>
<dbReference type="AlphaFoldDB" id="A0A9W8UN17"/>
<dbReference type="RefSeq" id="XP_056055846.1">
    <property type="nucleotide sequence ID" value="XM_056198949.1"/>
</dbReference>
<dbReference type="EMBL" id="JAJHUN010000007">
    <property type="protein sequence ID" value="KAJ4155722.1"/>
    <property type="molecule type" value="Genomic_DNA"/>
</dbReference>
<gene>
    <name evidence="2" type="ORF">LMH87_000956</name>
</gene>
<dbReference type="GeneID" id="80888115"/>
<organism evidence="2 3">
    <name type="scientific">Akanthomyces muscarius</name>
    <name type="common">Entomopathogenic fungus</name>
    <name type="synonym">Lecanicillium muscarium</name>
    <dbReference type="NCBI Taxonomy" id="2231603"/>
    <lineage>
        <taxon>Eukaryota</taxon>
        <taxon>Fungi</taxon>
        <taxon>Dikarya</taxon>
        <taxon>Ascomycota</taxon>
        <taxon>Pezizomycotina</taxon>
        <taxon>Sordariomycetes</taxon>
        <taxon>Hypocreomycetidae</taxon>
        <taxon>Hypocreales</taxon>
        <taxon>Cordycipitaceae</taxon>
        <taxon>Akanthomyces</taxon>
    </lineage>
</organism>
<evidence type="ECO:0000256" key="1">
    <source>
        <dbReference type="SAM" id="MobiDB-lite"/>
    </source>
</evidence>
<proteinExistence type="predicted"/>
<name>A0A9W8UN17_AKAMU</name>
<reference evidence="2" key="1">
    <citation type="journal article" date="2023" name="Access Microbiol">
        <title>De-novo genome assembly for Akanthomyces muscarius, a biocontrol agent of insect agricultural pests.</title>
        <authorList>
            <person name="Erdos Z."/>
            <person name="Studholme D.J."/>
            <person name="Raymond B."/>
            <person name="Sharma M."/>
        </authorList>
    </citation>
    <scope>NUCLEOTIDE SEQUENCE</scope>
    <source>
        <strain evidence="2">Ve6</strain>
    </source>
</reference>
<dbReference type="KEGG" id="amus:LMH87_000956"/>